<sequence length="1021" mass="109292">MRITDGSGMTLEKLKVIIEAYTKPYQEQMEKVQAKTAQVTNQIERQTARIANAWKRVGAILASVLSIAAIVAFGKSCIELGSNLTEVQNVVDVTFGSMSGRVNEFAKDAAKSFGLSETMAKKYMGTYGAMAKSFGIAGKAGYDMSAAITGLTGDVASFYNLSQDEAYTKLKSIFTGETESLKDLGVVMTQTALDQYALNNGFGKTTAKMTEQEKVMLRYQFVMSQLSDASGDFARTSNSWANQVRILQLQFDALRATIGQGLINAFTPVIQVINTILAKLQTLAEYFRAFTVAIFGDAAGGSGSVADSMDSAAGSSGNIADNMGSAANSAKEMNRQLAKFDELNNLSSNRNSGGAGGGGGGGILGDLDLGMNNVQAQADLISSKIIDAFKVGDYYSVGAYIGAAITDSLRKINWNEAYESARGFGRGFAQFLNGLISPDLFWEVGHSIGGALNTALYAALEFGKYFDWSNFGLSVASGINGFFSTFDFSALGSAASVFVIGLLDTIATALENTDWFMVGQKIGEFLAALDWDTILAKSGRVIVDAISAGIKLFAGFTDAAPIEAAIIASIAGFKFVGIAGIIAKGILKSIASTGITLSGIKLALTGLTIGYIGGPAFEVIGNEIVDKLDAIISELFGQSVDDALGEGLLIAVSAGFGALAGPVGALVGGIIGLILDGIRGGEWATKFWKGFGDTLFNWSFSKSLLGTAKEFFDKAFSSDNFIDFGVNIIAGIASGLTAGLSFLVEPIADLLTWIVNGICDIFGIHSPAKEMEPYGQYILEGIIEGFRATFEEWNASLNEWYNQHIAPWFTVQKWSDLYNTIKSSLKTKWDETVLQWKTDIQSWWDNHVTKWFTKEKWTSGLTGIKEGFKAAFDAAVDVAKQIWNDFAKWLNEKLTFTIDPITVMGKTVYEGGEISLGKIPTFASGGFPDKGQLFLASEAGPELVGRMGGRTAVANKDQITDGIATAVYAANTEQNQLLREQNELLRMILAKPGVNKDDVVDLWRAGASDYKKQTGRQLGLT</sequence>
<name>A0ABX2HTE3_9FIRM</name>
<proteinExistence type="predicted"/>
<feature type="transmembrane region" description="Helical" evidence="1">
    <location>
        <begin position="53"/>
        <end position="74"/>
    </location>
</feature>
<gene>
    <name evidence="2" type="ORF">G5B36_26690</name>
</gene>
<evidence type="ECO:0000313" key="2">
    <source>
        <dbReference type="EMBL" id="NSJ52243.1"/>
    </source>
</evidence>
<comment type="caution">
    <text evidence="2">The sequence shown here is derived from an EMBL/GenBank/DDBJ whole genome shotgun (WGS) entry which is preliminary data.</text>
</comment>
<keyword evidence="1" id="KW-1133">Transmembrane helix</keyword>
<dbReference type="EMBL" id="JAAITT010000062">
    <property type="protein sequence ID" value="NSJ52243.1"/>
    <property type="molecule type" value="Genomic_DNA"/>
</dbReference>
<organism evidence="2 3">
    <name type="scientific">Enterocloster aldenensis</name>
    <dbReference type="NCBI Taxonomy" id="358742"/>
    <lineage>
        <taxon>Bacteria</taxon>
        <taxon>Bacillati</taxon>
        <taxon>Bacillota</taxon>
        <taxon>Clostridia</taxon>
        <taxon>Lachnospirales</taxon>
        <taxon>Lachnospiraceae</taxon>
        <taxon>Enterocloster</taxon>
    </lineage>
</organism>
<accession>A0ABX2HTE3</accession>
<evidence type="ECO:0000256" key="1">
    <source>
        <dbReference type="SAM" id="Phobius"/>
    </source>
</evidence>
<protein>
    <submittedName>
        <fullName evidence="2">Uncharacterized protein</fullName>
    </submittedName>
</protein>
<evidence type="ECO:0000313" key="3">
    <source>
        <dbReference type="Proteomes" id="UP000669239"/>
    </source>
</evidence>
<keyword evidence="3" id="KW-1185">Reference proteome</keyword>
<keyword evidence="1" id="KW-0812">Transmembrane</keyword>
<reference evidence="2 3" key="1">
    <citation type="journal article" date="2020" name="Cell Host Microbe">
        <title>Functional and Genomic Variation between Human-Derived Isolates of Lachnospiraceae Reveals Inter- and Intra-Species Diversity.</title>
        <authorList>
            <person name="Sorbara M.T."/>
            <person name="Littmann E.R."/>
            <person name="Fontana E."/>
            <person name="Moody T.U."/>
            <person name="Kohout C.E."/>
            <person name="Gjonbalaj M."/>
            <person name="Eaton V."/>
            <person name="Seok R."/>
            <person name="Leiner I.M."/>
            <person name="Pamer E.G."/>
        </authorList>
    </citation>
    <scope>NUCLEOTIDE SEQUENCE [LARGE SCALE GENOMIC DNA]</scope>
    <source>
        <strain evidence="2 3">MSK.1.17</strain>
    </source>
</reference>
<keyword evidence="1" id="KW-0472">Membrane</keyword>
<dbReference type="Proteomes" id="UP000669239">
    <property type="component" value="Unassembled WGS sequence"/>
</dbReference>